<gene>
    <name evidence="2" type="ORF">H8S64_14590</name>
</gene>
<sequence>MGIVIGLMVTGIILGYLFRERNLKIVYKLINYAIFLLLFLLGITVGANGDIMNNLATIGYDALLITLAAVAGSVLCAWGIYRFFFVPSK</sequence>
<keyword evidence="1" id="KW-1133">Transmembrane helix</keyword>
<name>A0ABR7D312_9BACT</name>
<feature type="transmembrane region" description="Helical" evidence="1">
    <location>
        <begin position="60"/>
        <end position="81"/>
    </location>
</feature>
<keyword evidence="3" id="KW-1185">Reference proteome</keyword>
<proteinExistence type="predicted"/>
<accession>A0ABR7D312</accession>
<feature type="transmembrane region" description="Helical" evidence="1">
    <location>
        <begin position="29"/>
        <end position="48"/>
    </location>
</feature>
<reference evidence="2 3" key="1">
    <citation type="submission" date="2020-08" db="EMBL/GenBank/DDBJ databases">
        <title>Genome public.</title>
        <authorList>
            <person name="Liu C."/>
            <person name="Sun Q."/>
        </authorList>
    </citation>
    <scope>NUCLEOTIDE SEQUENCE [LARGE SCALE GENOMIC DNA]</scope>
    <source>
        <strain evidence="2 3">NSJ-56</strain>
    </source>
</reference>
<dbReference type="RefSeq" id="WP_099290684.1">
    <property type="nucleotide sequence ID" value="NZ_JACOOH010000006.1"/>
</dbReference>
<organism evidence="2 3">
    <name type="scientific">Butyricimonas hominis</name>
    <dbReference type="NCBI Taxonomy" id="2763032"/>
    <lineage>
        <taxon>Bacteria</taxon>
        <taxon>Pseudomonadati</taxon>
        <taxon>Bacteroidota</taxon>
        <taxon>Bacteroidia</taxon>
        <taxon>Bacteroidales</taxon>
        <taxon>Odoribacteraceae</taxon>
        <taxon>Butyricimonas</taxon>
    </lineage>
</organism>
<evidence type="ECO:0000313" key="3">
    <source>
        <dbReference type="Proteomes" id="UP000646484"/>
    </source>
</evidence>
<evidence type="ECO:0000256" key="1">
    <source>
        <dbReference type="SAM" id="Phobius"/>
    </source>
</evidence>
<comment type="caution">
    <text evidence="2">The sequence shown here is derived from an EMBL/GenBank/DDBJ whole genome shotgun (WGS) entry which is preliminary data.</text>
</comment>
<protein>
    <submittedName>
        <fullName evidence="2">LysO family transporter</fullName>
    </submittedName>
</protein>
<dbReference type="InterPro" id="IPR005642">
    <property type="entry name" value="LysO"/>
</dbReference>
<keyword evidence="1" id="KW-0472">Membrane</keyword>
<dbReference type="Pfam" id="PF03956">
    <property type="entry name" value="Lys_export"/>
    <property type="match status" value="1"/>
</dbReference>
<dbReference type="EMBL" id="JACOOH010000006">
    <property type="protein sequence ID" value="MBC5622325.1"/>
    <property type="molecule type" value="Genomic_DNA"/>
</dbReference>
<dbReference type="Proteomes" id="UP000646484">
    <property type="component" value="Unassembled WGS sequence"/>
</dbReference>
<evidence type="ECO:0000313" key="2">
    <source>
        <dbReference type="EMBL" id="MBC5622325.1"/>
    </source>
</evidence>
<keyword evidence="1" id="KW-0812">Transmembrane</keyword>